<comment type="caution">
    <text evidence="2">The sequence shown here is derived from an EMBL/GenBank/DDBJ whole genome shotgun (WGS) entry which is preliminary data.</text>
</comment>
<gene>
    <name evidence="2" type="ORF">FHS44_002993</name>
</gene>
<evidence type="ECO:0000256" key="1">
    <source>
        <dbReference type="SAM" id="Phobius"/>
    </source>
</evidence>
<sequence length="91" mass="9375">MGLSAREKRALDGIADRLYVEDPLLAETLSSFATGAVTAEPLPVRRSPFPGVLIPVALLAAIMAIMAVVLPPISGSTAEVAPSPTHALTRG</sequence>
<organism evidence="2 3">
    <name type="scientific">Streptosporangium saharense</name>
    <dbReference type="NCBI Taxonomy" id="1706840"/>
    <lineage>
        <taxon>Bacteria</taxon>
        <taxon>Bacillati</taxon>
        <taxon>Actinomycetota</taxon>
        <taxon>Actinomycetes</taxon>
        <taxon>Streptosporangiales</taxon>
        <taxon>Streptosporangiaceae</taxon>
        <taxon>Streptosporangium</taxon>
    </lineage>
</organism>
<name>A0A7W7QLY0_9ACTN</name>
<dbReference type="EMBL" id="JACHJP010000002">
    <property type="protein sequence ID" value="MBB4915908.1"/>
    <property type="molecule type" value="Genomic_DNA"/>
</dbReference>
<keyword evidence="1" id="KW-1133">Transmembrane helix</keyword>
<evidence type="ECO:0000313" key="2">
    <source>
        <dbReference type="EMBL" id="MBB4915908.1"/>
    </source>
</evidence>
<reference evidence="2 3" key="1">
    <citation type="submission" date="2020-08" db="EMBL/GenBank/DDBJ databases">
        <title>Genomic Encyclopedia of Type Strains, Phase III (KMG-III): the genomes of soil and plant-associated and newly described type strains.</title>
        <authorList>
            <person name="Whitman W."/>
        </authorList>
    </citation>
    <scope>NUCLEOTIDE SEQUENCE [LARGE SCALE GENOMIC DNA]</scope>
    <source>
        <strain evidence="2 3">CECT 8840</strain>
    </source>
</reference>
<feature type="transmembrane region" description="Helical" evidence="1">
    <location>
        <begin position="52"/>
        <end position="73"/>
    </location>
</feature>
<keyword evidence="3" id="KW-1185">Reference proteome</keyword>
<accession>A0A7W7QLY0</accession>
<dbReference type="RefSeq" id="WP_184714621.1">
    <property type="nucleotide sequence ID" value="NZ_JACHJP010000002.1"/>
</dbReference>
<proteinExistence type="predicted"/>
<evidence type="ECO:0000313" key="3">
    <source>
        <dbReference type="Proteomes" id="UP000552644"/>
    </source>
</evidence>
<keyword evidence="1" id="KW-0812">Transmembrane</keyword>
<keyword evidence="1" id="KW-0472">Membrane</keyword>
<protein>
    <recommendedName>
        <fullName evidence="4">DUF3040 domain-containing protein</fullName>
    </recommendedName>
</protein>
<dbReference type="Proteomes" id="UP000552644">
    <property type="component" value="Unassembled WGS sequence"/>
</dbReference>
<dbReference type="InterPro" id="IPR021401">
    <property type="entry name" value="DUF3040"/>
</dbReference>
<evidence type="ECO:0008006" key="4">
    <source>
        <dbReference type="Google" id="ProtNLM"/>
    </source>
</evidence>
<dbReference type="AlphaFoldDB" id="A0A7W7QLY0"/>
<dbReference type="Pfam" id="PF11239">
    <property type="entry name" value="DUF3040"/>
    <property type="match status" value="1"/>
</dbReference>